<accession>A0A1G6ZYW8</accession>
<dbReference type="PANTHER" id="PTHR43133">
    <property type="entry name" value="RNA POLYMERASE ECF-TYPE SIGMA FACTO"/>
    <property type="match status" value="1"/>
</dbReference>
<keyword evidence="4" id="KW-0804">Transcription</keyword>
<dbReference type="InterPro" id="IPR013324">
    <property type="entry name" value="RNA_pol_sigma_r3/r4-like"/>
</dbReference>
<dbReference type="SUPFAM" id="SSF88659">
    <property type="entry name" value="Sigma3 and sigma4 domains of RNA polymerase sigma factors"/>
    <property type="match status" value="1"/>
</dbReference>
<dbReference type="RefSeq" id="WP_091245572.1">
    <property type="nucleotide sequence ID" value="NZ_FNAG01000017.1"/>
</dbReference>
<comment type="similarity">
    <text evidence="1">Belongs to the sigma-70 factor family. ECF subfamily.</text>
</comment>
<dbReference type="AlphaFoldDB" id="A0A1G6ZYW8"/>
<dbReference type="OrthoDB" id="129367at2"/>
<organism evidence="5 6">
    <name type="scientific">Aquimonas voraii</name>
    <dbReference type="NCBI Taxonomy" id="265719"/>
    <lineage>
        <taxon>Bacteria</taxon>
        <taxon>Pseudomonadati</taxon>
        <taxon>Pseudomonadota</taxon>
        <taxon>Gammaproteobacteria</taxon>
        <taxon>Lysobacterales</taxon>
        <taxon>Lysobacteraceae</taxon>
        <taxon>Aquimonas</taxon>
    </lineage>
</organism>
<evidence type="ECO:0000256" key="4">
    <source>
        <dbReference type="ARBA" id="ARBA00023163"/>
    </source>
</evidence>
<keyword evidence="3" id="KW-0731">Sigma factor</keyword>
<dbReference type="PANTHER" id="PTHR43133:SF51">
    <property type="entry name" value="RNA POLYMERASE SIGMA FACTOR"/>
    <property type="match status" value="1"/>
</dbReference>
<evidence type="ECO:0000313" key="5">
    <source>
        <dbReference type="EMBL" id="SDE07720.1"/>
    </source>
</evidence>
<evidence type="ECO:0000313" key="6">
    <source>
        <dbReference type="Proteomes" id="UP000199603"/>
    </source>
</evidence>
<reference evidence="5 6" key="1">
    <citation type="submission" date="2016-10" db="EMBL/GenBank/DDBJ databases">
        <authorList>
            <person name="de Groot N.N."/>
        </authorList>
    </citation>
    <scope>NUCLEOTIDE SEQUENCE [LARGE SCALE GENOMIC DNA]</scope>
    <source>
        <strain evidence="5 6">DSM 16957</strain>
    </source>
</reference>
<sequence length="211" mass="23217">MFIRSVTGGSCVDDCSHSTMNPAGIGDPLVRAIAAGDSEAERSFIERYGRGVRALVVRACRPGDPVVDDLVQEVLLTVLGRLRQGALKDPNALPAYLQATIAHATRAEYRRRGLRGEVVESACLEALPAPGPGPAEQLHQQHLQRALAELMKALPVPRDRAVLRGFYLEQRERDELCAELGIDEPHFRRVLHRARERLRGLIESSAFGLVD</sequence>
<dbReference type="InterPro" id="IPR013325">
    <property type="entry name" value="RNA_pol_sigma_r2"/>
</dbReference>
<dbReference type="EMBL" id="FNAG01000017">
    <property type="protein sequence ID" value="SDE07720.1"/>
    <property type="molecule type" value="Genomic_DNA"/>
</dbReference>
<dbReference type="InterPro" id="IPR014284">
    <property type="entry name" value="RNA_pol_sigma-70_dom"/>
</dbReference>
<dbReference type="STRING" id="265719.SAMN04488509_11714"/>
<dbReference type="InterPro" id="IPR039425">
    <property type="entry name" value="RNA_pol_sigma-70-like"/>
</dbReference>
<keyword evidence="6" id="KW-1185">Reference proteome</keyword>
<dbReference type="InterPro" id="IPR036388">
    <property type="entry name" value="WH-like_DNA-bd_sf"/>
</dbReference>
<evidence type="ECO:0000256" key="3">
    <source>
        <dbReference type="ARBA" id="ARBA00023082"/>
    </source>
</evidence>
<dbReference type="SUPFAM" id="SSF88946">
    <property type="entry name" value="Sigma2 domain of RNA polymerase sigma factors"/>
    <property type="match status" value="1"/>
</dbReference>
<gene>
    <name evidence="5" type="ORF">SAMN04488509_11714</name>
</gene>
<name>A0A1G6ZYW8_9GAMM</name>
<proteinExistence type="inferred from homology"/>
<dbReference type="Proteomes" id="UP000199603">
    <property type="component" value="Unassembled WGS sequence"/>
</dbReference>
<protein>
    <submittedName>
        <fullName evidence="5">RNA polymerase sigma-70 factor, ECF subfamily</fullName>
    </submittedName>
</protein>
<dbReference type="NCBIfam" id="TIGR02937">
    <property type="entry name" value="sigma70-ECF"/>
    <property type="match status" value="1"/>
</dbReference>
<dbReference type="GO" id="GO:0006352">
    <property type="term" value="P:DNA-templated transcription initiation"/>
    <property type="evidence" value="ECO:0007669"/>
    <property type="project" value="InterPro"/>
</dbReference>
<keyword evidence="2" id="KW-0805">Transcription regulation</keyword>
<dbReference type="Gene3D" id="1.10.1740.10">
    <property type="match status" value="1"/>
</dbReference>
<dbReference type="Gene3D" id="1.10.10.10">
    <property type="entry name" value="Winged helix-like DNA-binding domain superfamily/Winged helix DNA-binding domain"/>
    <property type="match status" value="1"/>
</dbReference>
<evidence type="ECO:0000256" key="2">
    <source>
        <dbReference type="ARBA" id="ARBA00023015"/>
    </source>
</evidence>
<dbReference type="GO" id="GO:0016987">
    <property type="term" value="F:sigma factor activity"/>
    <property type="evidence" value="ECO:0007669"/>
    <property type="project" value="UniProtKB-KW"/>
</dbReference>
<evidence type="ECO:0000256" key="1">
    <source>
        <dbReference type="ARBA" id="ARBA00010641"/>
    </source>
</evidence>